<feature type="domain" description="Response regulatory" evidence="9">
    <location>
        <begin position="489"/>
        <end position="616"/>
    </location>
</feature>
<dbReference type="EC" id="2.7.13.3" evidence="3"/>
<dbReference type="PROSITE" id="PS50110">
    <property type="entry name" value="RESPONSE_REGULATORY"/>
    <property type="match status" value="1"/>
</dbReference>
<evidence type="ECO:0000256" key="4">
    <source>
        <dbReference type="ARBA" id="ARBA00022553"/>
    </source>
</evidence>
<gene>
    <name evidence="10" type="ORF">G2W53_023598</name>
</gene>
<feature type="domain" description="Histidine kinase" evidence="8">
    <location>
        <begin position="1"/>
        <end position="207"/>
    </location>
</feature>
<feature type="compositionally biased region" description="Low complexity" evidence="7">
    <location>
        <begin position="311"/>
        <end position="320"/>
    </location>
</feature>
<evidence type="ECO:0000256" key="2">
    <source>
        <dbReference type="ARBA" id="ARBA00004477"/>
    </source>
</evidence>
<evidence type="ECO:0000256" key="3">
    <source>
        <dbReference type="ARBA" id="ARBA00012438"/>
    </source>
</evidence>
<dbReference type="Gene3D" id="3.40.50.2300">
    <property type="match status" value="1"/>
</dbReference>
<dbReference type="EMBL" id="JAAIUW010000008">
    <property type="protein sequence ID" value="KAF7818143.1"/>
    <property type="molecule type" value="Genomic_DNA"/>
</dbReference>
<dbReference type="GO" id="GO:0004673">
    <property type="term" value="F:protein histidine kinase activity"/>
    <property type="evidence" value="ECO:0007669"/>
    <property type="project" value="UniProtKB-EC"/>
</dbReference>
<keyword evidence="10" id="KW-0808">Transferase</keyword>
<keyword evidence="11" id="KW-1185">Reference proteome</keyword>
<dbReference type="InterPro" id="IPR036890">
    <property type="entry name" value="HATPase_C_sf"/>
</dbReference>
<evidence type="ECO:0000256" key="5">
    <source>
        <dbReference type="ARBA" id="ARBA00022824"/>
    </source>
</evidence>
<reference evidence="10" key="1">
    <citation type="submission" date="2020-09" db="EMBL/GenBank/DDBJ databases">
        <title>Genome-Enabled Discovery of Anthraquinone Biosynthesis in Senna tora.</title>
        <authorList>
            <person name="Kang S.-H."/>
            <person name="Pandey R.P."/>
            <person name="Lee C.-M."/>
            <person name="Sim J.-S."/>
            <person name="Jeong J.-T."/>
            <person name="Choi B.-S."/>
            <person name="Jung M."/>
            <person name="Ginzburg D."/>
            <person name="Zhao K."/>
            <person name="Won S.Y."/>
            <person name="Oh T.-J."/>
            <person name="Yu Y."/>
            <person name="Kim N.-H."/>
            <person name="Lee O.R."/>
            <person name="Lee T.-H."/>
            <person name="Bashyal P."/>
            <person name="Kim T.-S."/>
            <person name="Lee W.-H."/>
            <person name="Kawkins C."/>
            <person name="Kim C.-K."/>
            <person name="Kim J.S."/>
            <person name="Ahn B.O."/>
            <person name="Rhee S.Y."/>
            <person name="Sohng J.K."/>
        </authorList>
    </citation>
    <scope>NUCLEOTIDE SEQUENCE</scope>
    <source>
        <tissue evidence="10">Leaf</tissue>
    </source>
</reference>
<comment type="caution">
    <text evidence="10">The sequence shown here is derived from an EMBL/GenBank/DDBJ whole genome shotgun (WGS) entry which is preliminary data.</text>
</comment>
<dbReference type="SUPFAM" id="SSF55874">
    <property type="entry name" value="ATPase domain of HSP90 chaperone/DNA topoisomerase II/histidine kinase"/>
    <property type="match status" value="1"/>
</dbReference>
<dbReference type="PRINTS" id="PR00344">
    <property type="entry name" value="BCTRLSENSOR"/>
</dbReference>
<dbReference type="Pfam" id="PF00072">
    <property type="entry name" value="Response_reg"/>
    <property type="match status" value="1"/>
</dbReference>
<feature type="region of interest" description="Disordered" evidence="7">
    <location>
        <begin position="311"/>
        <end position="346"/>
    </location>
</feature>
<dbReference type="PANTHER" id="PTHR43719:SF75">
    <property type="entry name" value="HISTIDINE KINASE CKI1"/>
    <property type="match status" value="1"/>
</dbReference>
<dbReference type="InterPro" id="IPR003594">
    <property type="entry name" value="HATPase_dom"/>
</dbReference>
<evidence type="ECO:0000256" key="7">
    <source>
        <dbReference type="SAM" id="MobiDB-lite"/>
    </source>
</evidence>
<evidence type="ECO:0000313" key="11">
    <source>
        <dbReference type="Proteomes" id="UP000634136"/>
    </source>
</evidence>
<proteinExistence type="predicted"/>
<dbReference type="OrthoDB" id="60033at2759"/>
<evidence type="ECO:0000313" key="10">
    <source>
        <dbReference type="EMBL" id="KAF7818143.1"/>
    </source>
</evidence>
<evidence type="ECO:0000259" key="9">
    <source>
        <dbReference type="PROSITE" id="PS50110"/>
    </source>
</evidence>
<dbReference type="InterPro" id="IPR050956">
    <property type="entry name" value="2C_system_His_kinase"/>
</dbReference>
<dbReference type="AlphaFoldDB" id="A0A834T9T9"/>
<accession>A0A834T9T9</accession>
<protein>
    <recommendedName>
        <fullName evidence="3">histidine kinase</fullName>
        <ecNumber evidence="3">2.7.13.3</ecNumber>
    </recommendedName>
</protein>
<feature type="modified residue" description="4-aspartylphosphate" evidence="6">
    <location>
        <position position="547"/>
    </location>
</feature>
<dbReference type="InterPro" id="IPR005467">
    <property type="entry name" value="His_kinase_dom"/>
</dbReference>
<feature type="compositionally biased region" description="Polar residues" evidence="7">
    <location>
        <begin position="323"/>
        <end position="336"/>
    </location>
</feature>
<comment type="subcellular location">
    <subcellularLocation>
        <location evidence="2">Endoplasmic reticulum membrane</location>
        <topology evidence="2">Multi-pass membrane protein</topology>
    </subcellularLocation>
</comment>
<dbReference type="SMART" id="SM00448">
    <property type="entry name" value="REC"/>
    <property type="match status" value="1"/>
</dbReference>
<keyword evidence="10" id="KW-0418">Kinase</keyword>
<dbReference type="Pfam" id="PF02518">
    <property type="entry name" value="HATPase_c"/>
    <property type="match status" value="1"/>
</dbReference>
<dbReference type="PROSITE" id="PS50109">
    <property type="entry name" value="HIS_KIN"/>
    <property type="match status" value="1"/>
</dbReference>
<dbReference type="PANTHER" id="PTHR43719">
    <property type="entry name" value="TWO-COMPONENT HISTIDINE KINASE"/>
    <property type="match status" value="1"/>
</dbReference>
<evidence type="ECO:0000259" key="8">
    <source>
        <dbReference type="PROSITE" id="PS50109"/>
    </source>
</evidence>
<dbReference type="CDD" id="cd17546">
    <property type="entry name" value="REC_hyHK_CKI1_RcsC-like"/>
    <property type="match status" value="1"/>
</dbReference>
<dbReference type="Gene3D" id="3.30.565.10">
    <property type="entry name" value="Histidine kinase-like ATPase, C-terminal domain"/>
    <property type="match status" value="1"/>
</dbReference>
<dbReference type="SUPFAM" id="SSF52172">
    <property type="entry name" value="CheY-like"/>
    <property type="match status" value="1"/>
</dbReference>
<evidence type="ECO:0000256" key="1">
    <source>
        <dbReference type="ARBA" id="ARBA00000085"/>
    </source>
</evidence>
<dbReference type="Proteomes" id="UP000634136">
    <property type="component" value="Unassembled WGS sequence"/>
</dbReference>
<name>A0A834T9T9_9FABA</name>
<dbReference type="InterPro" id="IPR011006">
    <property type="entry name" value="CheY-like_superfamily"/>
</dbReference>
<dbReference type="InterPro" id="IPR001789">
    <property type="entry name" value="Sig_transdc_resp-reg_receiver"/>
</dbReference>
<dbReference type="GO" id="GO:0000160">
    <property type="term" value="P:phosphorelay signal transduction system"/>
    <property type="evidence" value="ECO:0007669"/>
    <property type="project" value="InterPro"/>
</dbReference>
<dbReference type="GO" id="GO:0005789">
    <property type="term" value="C:endoplasmic reticulum membrane"/>
    <property type="evidence" value="ECO:0007669"/>
    <property type="project" value="UniProtKB-SubCell"/>
</dbReference>
<keyword evidence="4 6" id="KW-0597">Phosphoprotein</keyword>
<sequence>MELKEEEFDLSQFIEDTVDLFHPVAIRKGVDLVLDHCDGSVIRSYARVKGDRGKLKQILCNLLSNAVKFTDEGHIIVRAWAQKPNFQNSIIASNKFSFMKRLSYLCYKKNEADIDLEAGNLVQQDMNCLEFVFEVDDTGKGIPKEKQKSVFENYIQVEETALGLGGTGLGLGIVQSLVRLMHGDIRIVDKDIGEKGSCFRFNVILTVCETITGGKSTRKGNNEIGGDGIINQPQGLDIHTPSSGSSICSPSPRLPIFISSRLEASRVVLLIQNEARRRSTQRFMESLGIKVKVVKQWENLFHTLKKMKQKGSYSSQSSKGTIDMSSRSTSQNSNGRTKGVPLSATDGKDEYTTSVFEKTEEAANSLCFVLLVIDAIAGPFWELRRMVNEFRRGLGNPCKVVWLNKPLMRGVDLKAVDEDIFDPDDIVLSKPFHGTRLLQVIRLLPEYGGNLHSISGKESKARKSPVDIGEIQEYGDSSSSNKKPLGGSKFLVAEDTEILRRIAVKTLIQLGANSVEECKNGEDAVKVVEEALAGAFPNLPYDCILMDCEMPLMDGFEATRRIREMEKRYGVHIPIIALTAHTSGRETKMTIEAGMDVHLGKPLRKENLLEAIRYIHSEE</sequence>
<comment type="catalytic activity">
    <reaction evidence="1">
        <text>ATP + protein L-histidine = ADP + protein N-phospho-L-histidine.</text>
        <dbReference type="EC" id="2.7.13.3"/>
    </reaction>
</comment>
<evidence type="ECO:0000256" key="6">
    <source>
        <dbReference type="PROSITE-ProRule" id="PRU00169"/>
    </source>
</evidence>
<dbReference type="InterPro" id="IPR004358">
    <property type="entry name" value="Sig_transdc_His_kin-like_C"/>
</dbReference>
<dbReference type="SMART" id="SM00387">
    <property type="entry name" value="HATPase_c"/>
    <property type="match status" value="1"/>
</dbReference>
<organism evidence="10 11">
    <name type="scientific">Senna tora</name>
    <dbReference type="NCBI Taxonomy" id="362788"/>
    <lineage>
        <taxon>Eukaryota</taxon>
        <taxon>Viridiplantae</taxon>
        <taxon>Streptophyta</taxon>
        <taxon>Embryophyta</taxon>
        <taxon>Tracheophyta</taxon>
        <taxon>Spermatophyta</taxon>
        <taxon>Magnoliopsida</taxon>
        <taxon>eudicotyledons</taxon>
        <taxon>Gunneridae</taxon>
        <taxon>Pentapetalae</taxon>
        <taxon>rosids</taxon>
        <taxon>fabids</taxon>
        <taxon>Fabales</taxon>
        <taxon>Fabaceae</taxon>
        <taxon>Caesalpinioideae</taxon>
        <taxon>Cassia clade</taxon>
        <taxon>Senna</taxon>
    </lineage>
</organism>
<keyword evidence="5" id="KW-0256">Endoplasmic reticulum</keyword>